<accession>E1TCX8</accession>
<feature type="signal peptide" evidence="8">
    <location>
        <begin position="1"/>
        <end position="33"/>
    </location>
</feature>
<comment type="similarity">
    <text evidence="2">Belongs to the PpiC/parvulin rotamase family.</text>
</comment>
<evidence type="ECO:0000256" key="3">
    <source>
        <dbReference type="ARBA" id="ARBA00013194"/>
    </source>
</evidence>
<dbReference type="PANTHER" id="PTHR47245">
    <property type="entry name" value="PEPTIDYLPROLYL ISOMERASE"/>
    <property type="match status" value="1"/>
</dbReference>
<dbReference type="EMBL" id="CP002217">
    <property type="protein sequence ID" value="ADN58193.1"/>
    <property type="molecule type" value="Genomic_DNA"/>
</dbReference>
<dbReference type="InterPro" id="IPR027304">
    <property type="entry name" value="Trigger_fact/SurA_dom_sf"/>
</dbReference>
<dbReference type="SUPFAM" id="SSF54534">
    <property type="entry name" value="FKBP-like"/>
    <property type="match status" value="1"/>
</dbReference>
<dbReference type="OrthoDB" id="8929268at2"/>
<keyword evidence="6 7" id="KW-0413">Isomerase</keyword>
<evidence type="ECO:0000256" key="8">
    <source>
        <dbReference type="SAM" id="SignalP"/>
    </source>
</evidence>
<dbReference type="STRING" id="640512.BC1003_2240"/>
<dbReference type="PANTHER" id="PTHR47245:SF1">
    <property type="entry name" value="FOLDASE PROTEIN PRSA"/>
    <property type="match status" value="1"/>
</dbReference>
<dbReference type="HOGENOM" id="CLU_034646_1_1_4"/>
<evidence type="ECO:0000256" key="5">
    <source>
        <dbReference type="ARBA" id="ARBA00023110"/>
    </source>
</evidence>
<evidence type="ECO:0000256" key="6">
    <source>
        <dbReference type="ARBA" id="ARBA00023235"/>
    </source>
</evidence>
<dbReference type="InterPro" id="IPR000297">
    <property type="entry name" value="PPIase_PpiC"/>
</dbReference>
<dbReference type="Gene3D" id="1.10.4030.10">
    <property type="entry name" value="Porin chaperone SurA, peptide-binding domain"/>
    <property type="match status" value="1"/>
</dbReference>
<sequence length="304" mass="32642">MKHRPIAVTIRNATLFVMLAAAGLAVGTPVAQAANKPSTKPSAEKSVEAAPGPLPANAVARVNNVVITQAQLDDAVRASNAPDTPTLRASIKNQMIARELFRQAAEKQHYESRPQVVAAVEQAKSAAMTAAYLRDQVKPAPVTDADVKAKYDAIVATLGEFEYKPSAIAVKDADTAQTVLTQLKKGTDFAQLAKQYSQGPGAAQGGALNWISFRTPIQPGNTQNWPQPLAEALVKLPQGGVSSAPVQVGDAFWILRVDEKRPTQVPQYDQIKDTLRKQLEQVALQKATAQVVVDLMKNARIQQQ</sequence>
<feature type="chain" id="PRO_5007913410" description="peptidylprolyl isomerase" evidence="8">
    <location>
        <begin position="34"/>
        <end position="304"/>
    </location>
</feature>
<feature type="domain" description="PpiC" evidence="9">
    <location>
        <begin position="160"/>
        <end position="259"/>
    </location>
</feature>
<proteinExistence type="inferred from homology"/>
<dbReference type="KEGG" id="bgf:BC1003_2240"/>
<dbReference type="AlphaFoldDB" id="E1TCX8"/>
<reference evidence="10" key="1">
    <citation type="submission" date="2010-09" db="EMBL/GenBank/DDBJ databases">
        <title>Complete sequence of chromosome1 of Burkholderia sp. CCGE1003.</title>
        <authorList>
            <consortium name="US DOE Joint Genome Institute"/>
            <person name="Lucas S."/>
            <person name="Copeland A."/>
            <person name="Lapidus A."/>
            <person name="Cheng J.-F."/>
            <person name="Bruce D."/>
            <person name="Goodwin L."/>
            <person name="Pitluck S."/>
            <person name="Daligault H."/>
            <person name="Davenport K."/>
            <person name="Detter J.C."/>
            <person name="Han C."/>
            <person name="Tapia R."/>
            <person name="Land M."/>
            <person name="Hauser L."/>
            <person name="Jeffries C."/>
            <person name="Kyrpides N."/>
            <person name="Ivanova N."/>
            <person name="Ovchinnikova G."/>
            <person name="Martinez-Romero E."/>
            <person name="Rogel M.A."/>
            <person name="Auchtung J."/>
            <person name="Tiedje J.M."/>
            <person name="Woyke T."/>
        </authorList>
    </citation>
    <scope>NUCLEOTIDE SEQUENCE</scope>
    <source>
        <strain evidence="10">CCGE1003</strain>
    </source>
</reference>
<dbReference type="EC" id="5.2.1.8" evidence="3"/>
<evidence type="ECO:0000256" key="1">
    <source>
        <dbReference type="ARBA" id="ARBA00000971"/>
    </source>
</evidence>
<evidence type="ECO:0000256" key="7">
    <source>
        <dbReference type="PROSITE-ProRule" id="PRU00278"/>
    </source>
</evidence>
<organism evidence="10">
    <name type="scientific">Burkholderia sp. (strain CCGE1003)</name>
    <dbReference type="NCBI Taxonomy" id="640512"/>
    <lineage>
        <taxon>Bacteria</taxon>
        <taxon>Pseudomonadati</taxon>
        <taxon>Pseudomonadota</taxon>
        <taxon>Betaproteobacteria</taxon>
        <taxon>Burkholderiales</taxon>
        <taxon>Burkholderiaceae</taxon>
        <taxon>Burkholderia</taxon>
    </lineage>
</organism>
<dbReference type="Pfam" id="PF13145">
    <property type="entry name" value="Rotamase_2"/>
    <property type="match status" value="1"/>
</dbReference>
<name>E1TCX8_BURSG</name>
<dbReference type="PROSITE" id="PS50198">
    <property type="entry name" value="PPIC_PPIASE_2"/>
    <property type="match status" value="1"/>
</dbReference>
<gene>
    <name evidence="10" type="ordered locus">BC1003_2240</name>
</gene>
<protein>
    <recommendedName>
        <fullName evidence="3">peptidylprolyl isomerase</fullName>
        <ecNumber evidence="3">5.2.1.8</ecNumber>
    </recommendedName>
</protein>
<evidence type="ECO:0000256" key="2">
    <source>
        <dbReference type="ARBA" id="ARBA00007656"/>
    </source>
</evidence>
<comment type="catalytic activity">
    <reaction evidence="1">
        <text>[protein]-peptidylproline (omega=180) = [protein]-peptidylproline (omega=0)</text>
        <dbReference type="Rhea" id="RHEA:16237"/>
        <dbReference type="Rhea" id="RHEA-COMP:10747"/>
        <dbReference type="Rhea" id="RHEA-COMP:10748"/>
        <dbReference type="ChEBI" id="CHEBI:83833"/>
        <dbReference type="ChEBI" id="CHEBI:83834"/>
        <dbReference type="EC" id="5.2.1.8"/>
    </reaction>
</comment>
<keyword evidence="4 8" id="KW-0732">Signal</keyword>
<evidence type="ECO:0000256" key="4">
    <source>
        <dbReference type="ARBA" id="ARBA00022729"/>
    </source>
</evidence>
<dbReference type="SUPFAM" id="SSF109998">
    <property type="entry name" value="Triger factor/SurA peptide-binding domain-like"/>
    <property type="match status" value="1"/>
</dbReference>
<keyword evidence="5 7" id="KW-0697">Rotamase</keyword>
<evidence type="ECO:0000313" key="10">
    <source>
        <dbReference type="EMBL" id="ADN58193.1"/>
    </source>
</evidence>
<dbReference type="eggNOG" id="COG0760">
    <property type="taxonomic scope" value="Bacteria"/>
</dbReference>
<evidence type="ECO:0000259" key="9">
    <source>
        <dbReference type="PROSITE" id="PS50198"/>
    </source>
</evidence>
<dbReference type="Gene3D" id="3.10.50.40">
    <property type="match status" value="1"/>
</dbReference>
<dbReference type="InterPro" id="IPR050245">
    <property type="entry name" value="PrsA_foldase"/>
</dbReference>
<dbReference type="InterPro" id="IPR046357">
    <property type="entry name" value="PPIase_dom_sf"/>
</dbReference>
<dbReference type="GO" id="GO:0003755">
    <property type="term" value="F:peptidyl-prolyl cis-trans isomerase activity"/>
    <property type="evidence" value="ECO:0007669"/>
    <property type="project" value="UniProtKB-KW"/>
</dbReference>